<sequence length="159" mass="17973">MSQQENFFGNPESFQQETMFATESASVGQRFINYFIDLIMFFIVIAGISVIIQILFAVAGVTYEDAGNDTLSGNQLFNYLISYSIYVIFYTFCEGASGGRTIGKLVTRTKAVREDETAITCKDAFMRSLCRIVPFDVLSAFSGYPWHDKWTNTKVIRNN</sequence>
<dbReference type="AlphaFoldDB" id="A0A5B8VAN8"/>
<evidence type="ECO:0000256" key="4">
    <source>
        <dbReference type="ARBA" id="ARBA00022989"/>
    </source>
</evidence>
<dbReference type="RefSeq" id="WP_147190650.1">
    <property type="nucleotide sequence ID" value="NZ_CP042435.1"/>
</dbReference>
<protein>
    <submittedName>
        <fullName evidence="8">RDD family protein</fullName>
    </submittedName>
</protein>
<dbReference type="Proteomes" id="UP000321533">
    <property type="component" value="Chromosome"/>
</dbReference>
<dbReference type="PANTHER" id="PTHR36115:SF4">
    <property type="entry name" value="MEMBRANE PROTEIN"/>
    <property type="match status" value="1"/>
</dbReference>
<dbReference type="InterPro" id="IPR010432">
    <property type="entry name" value="RDD"/>
</dbReference>
<evidence type="ECO:0000313" key="8">
    <source>
        <dbReference type="EMBL" id="QEC68537.1"/>
    </source>
</evidence>
<gene>
    <name evidence="8" type="ORF">FRZ67_14940</name>
</gene>
<keyword evidence="9" id="KW-1185">Reference proteome</keyword>
<organism evidence="8 9">
    <name type="scientific">Panacibacter ginsenosidivorans</name>
    <dbReference type="NCBI Taxonomy" id="1813871"/>
    <lineage>
        <taxon>Bacteria</taxon>
        <taxon>Pseudomonadati</taxon>
        <taxon>Bacteroidota</taxon>
        <taxon>Chitinophagia</taxon>
        <taxon>Chitinophagales</taxon>
        <taxon>Chitinophagaceae</taxon>
        <taxon>Panacibacter</taxon>
    </lineage>
</organism>
<dbReference type="PANTHER" id="PTHR36115">
    <property type="entry name" value="PROLINE-RICH ANTIGEN HOMOLOG-RELATED"/>
    <property type="match status" value="1"/>
</dbReference>
<accession>A0A5B8VAN8</accession>
<evidence type="ECO:0000256" key="6">
    <source>
        <dbReference type="SAM" id="Phobius"/>
    </source>
</evidence>
<proteinExistence type="predicted"/>
<keyword evidence="5 6" id="KW-0472">Membrane</keyword>
<keyword evidence="4 6" id="KW-1133">Transmembrane helix</keyword>
<reference evidence="8 9" key="1">
    <citation type="journal article" date="2016" name="Int. J. Syst. Evol. Microbiol.">
        <title>Panacibacter ginsenosidivorans gen. nov., sp. nov., with ginsenoside converting activity isolated from soil of a ginseng field.</title>
        <authorList>
            <person name="Siddiqi M.Z."/>
            <person name="Muhammad Shafi S."/>
            <person name="Choi K.D."/>
            <person name="Im W.T."/>
        </authorList>
    </citation>
    <scope>NUCLEOTIDE SEQUENCE [LARGE SCALE GENOMIC DNA]</scope>
    <source>
        <strain evidence="8 9">Gsoil1550</strain>
    </source>
</reference>
<feature type="domain" description="RDD" evidence="7">
    <location>
        <begin position="25"/>
        <end position="140"/>
    </location>
</feature>
<dbReference type="OrthoDB" id="762068at2"/>
<feature type="transmembrane region" description="Helical" evidence="6">
    <location>
        <begin position="34"/>
        <end position="56"/>
    </location>
</feature>
<evidence type="ECO:0000259" key="7">
    <source>
        <dbReference type="Pfam" id="PF06271"/>
    </source>
</evidence>
<evidence type="ECO:0000313" key="9">
    <source>
        <dbReference type="Proteomes" id="UP000321533"/>
    </source>
</evidence>
<comment type="subcellular location">
    <subcellularLocation>
        <location evidence="1">Cell membrane</location>
        <topology evidence="1">Multi-pass membrane protein</topology>
    </subcellularLocation>
</comment>
<evidence type="ECO:0000256" key="5">
    <source>
        <dbReference type="ARBA" id="ARBA00023136"/>
    </source>
</evidence>
<keyword evidence="2" id="KW-1003">Cell membrane</keyword>
<dbReference type="KEGG" id="pgin:FRZ67_14940"/>
<evidence type="ECO:0000256" key="2">
    <source>
        <dbReference type="ARBA" id="ARBA00022475"/>
    </source>
</evidence>
<dbReference type="GO" id="GO:0005886">
    <property type="term" value="C:plasma membrane"/>
    <property type="evidence" value="ECO:0007669"/>
    <property type="project" value="UniProtKB-SubCell"/>
</dbReference>
<evidence type="ECO:0000256" key="3">
    <source>
        <dbReference type="ARBA" id="ARBA00022692"/>
    </source>
</evidence>
<evidence type="ECO:0000256" key="1">
    <source>
        <dbReference type="ARBA" id="ARBA00004651"/>
    </source>
</evidence>
<dbReference type="EMBL" id="CP042435">
    <property type="protein sequence ID" value="QEC68537.1"/>
    <property type="molecule type" value="Genomic_DNA"/>
</dbReference>
<name>A0A5B8VAN8_9BACT</name>
<feature type="transmembrane region" description="Helical" evidence="6">
    <location>
        <begin position="76"/>
        <end position="93"/>
    </location>
</feature>
<dbReference type="InterPro" id="IPR051791">
    <property type="entry name" value="Pra-immunoreactive"/>
</dbReference>
<dbReference type="Pfam" id="PF06271">
    <property type="entry name" value="RDD"/>
    <property type="match status" value="1"/>
</dbReference>
<keyword evidence="3 6" id="KW-0812">Transmembrane</keyword>